<proteinExistence type="predicted"/>
<feature type="compositionally biased region" description="Acidic residues" evidence="1">
    <location>
        <begin position="174"/>
        <end position="189"/>
    </location>
</feature>
<comment type="caution">
    <text evidence="2">The sequence shown here is derived from an EMBL/GenBank/DDBJ whole genome shotgun (WGS) entry which is preliminary data.</text>
</comment>
<evidence type="ECO:0000256" key="1">
    <source>
        <dbReference type="SAM" id="MobiDB-lite"/>
    </source>
</evidence>
<feature type="region of interest" description="Disordered" evidence="1">
    <location>
        <begin position="174"/>
        <end position="201"/>
    </location>
</feature>
<dbReference type="Proteomes" id="UP001276659">
    <property type="component" value="Unassembled WGS sequence"/>
</dbReference>
<gene>
    <name evidence="2" type="ORF">OEA41_009766</name>
</gene>
<name>A0AAD9ZJC7_9LECA</name>
<keyword evidence="3" id="KW-1185">Reference proteome</keyword>
<organism evidence="2 3">
    <name type="scientific">Lepraria neglecta</name>
    <dbReference type="NCBI Taxonomy" id="209136"/>
    <lineage>
        <taxon>Eukaryota</taxon>
        <taxon>Fungi</taxon>
        <taxon>Dikarya</taxon>
        <taxon>Ascomycota</taxon>
        <taxon>Pezizomycotina</taxon>
        <taxon>Lecanoromycetes</taxon>
        <taxon>OSLEUM clade</taxon>
        <taxon>Lecanoromycetidae</taxon>
        <taxon>Lecanorales</taxon>
        <taxon>Lecanorineae</taxon>
        <taxon>Stereocaulaceae</taxon>
        <taxon>Lepraria</taxon>
    </lineage>
</organism>
<dbReference type="EMBL" id="JASNWA010000001">
    <property type="protein sequence ID" value="KAK3179480.1"/>
    <property type="molecule type" value="Genomic_DNA"/>
</dbReference>
<reference evidence="2" key="1">
    <citation type="submission" date="2022-11" db="EMBL/GenBank/DDBJ databases">
        <title>Chromosomal genome sequence assembly and mating type (MAT) locus characterization of the leprose asexual lichenized fungus Lepraria neglecta (Nyl.) Erichsen.</title>
        <authorList>
            <person name="Allen J.L."/>
            <person name="Pfeffer B."/>
        </authorList>
    </citation>
    <scope>NUCLEOTIDE SEQUENCE</scope>
    <source>
        <strain evidence="2">Allen 5258</strain>
    </source>
</reference>
<protein>
    <submittedName>
        <fullName evidence="2">Uncharacterized protein</fullName>
    </submittedName>
</protein>
<evidence type="ECO:0000313" key="3">
    <source>
        <dbReference type="Proteomes" id="UP001276659"/>
    </source>
</evidence>
<sequence length="201" mass="23185">MDEDSRNGFCMLTPGLVTRITGARPHIIHAKAPGSNGKGAVFAPYHRSGLWEDRVRALFGFDEPELEGRRRKWERYKFQTRQKINGTPMVQRTNWLSCRLEEEHHEFVYRVDRAVNDEPTQKAIRDILRDSPLQTLTNTNSRAAKYPRGVFHNLDLDGLDDTFYEAEMHYILAEEDSREDAGEVESEPEEGIRDDSSSSDE</sequence>
<dbReference type="AlphaFoldDB" id="A0AAD9ZJC7"/>
<accession>A0AAD9ZJC7</accession>
<evidence type="ECO:0000313" key="2">
    <source>
        <dbReference type="EMBL" id="KAK3179480.1"/>
    </source>
</evidence>
<feature type="compositionally biased region" description="Basic and acidic residues" evidence="1">
    <location>
        <begin position="190"/>
        <end position="201"/>
    </location>
</feature>